<evidence type="ECO:0000256" key="6">
    <source>
        <dbReference type="ARBA" id="ARBA00012702"/>
    </source>
</evidence>
<evidence type="ECO:0000256" key="14">
    <source>
        <dbReference type="ARBA" id="ARBA00042436"/>
    </source>
</evidence>
<sequence length="542" mass="62722">MSSWAVFVCFAVFFLTASGKKNVLFFAVDDLRPDLGAYGVDFIKSPNIDELASKSMLFERAYCQIAVCSPSRASLLTGRRPDTNHVWKISGDEYWRTVPNATNATTIPQYFKENGYISIGMGKIFHPGPPSGNDDDKYSWSPEGLPYFHGKADTSAAKRASWYDFDVPDNKLRDGQIADNAEIWGVELYDHSSPTVFFNDENVNLANKPEMKPVVDELRQMLQAGDESNSDEQGYVYYRDRPNWKDIEPIPQDDGPNPVVQIAYTDKFKDVYDYLRAVIRKGEKTERVLELTMDAIECNPANYTVWHYRREVLQELKKDLKSELEFAEETVLNEPKNYQVWYHRQKLVEWSNDPSRELYLTAEVFKDDSKNYHAWQHRQWTIRTYGLWSNELEFVDGLLKEDFRNNSAWNQRYFVIINTTGYTEEVVKNEVKYVIDFIKVAPNNESAWNYLTGILKGGRISDHEPVLKLIDSLRSQHVPSPFLLSTMIDVYEEEVANGKKESLEKAVKICEELGSKIDPVRKRYWEYTSRRLISAYGPLDST</sequence>
<evidence type="ECO:0000256" key="1">
    <source>
        <dbReference type="ARBA" id="ARBA00001913"/>
    </source>
</evidence>
<evidence type="ECO:0000256" key="13">
    <source>
        <dbReference type="ARBA" id="ARBA00041392"/>
    </source>
</evidence>
<evidence type="ECO:0000256" key="7">
    <source>
        <dbReference type="ARBA" id="ARBA00022602"/>
    </source>
</evidence>
<dbReference type="InterPro" id="IPR000917">
    <property type="entry name" value="Sulfatase_N"/>
</dbReference>
<reference evidence="19" key="1">
    <citation type="submission" date="2017-05" db="UniProtKB">
        <authorList>
            <consortium name="EnsemblMetazoa"/>
        </authorList>
    </citation>
    <scope>IDENTIFICATION</scope>
</reference>
<dbReference type="EC" id="2.5.1.58" evidence="6"/>
<keyword evidence="10" id="KW-0378">Hydrolase</keyword>
<evidence type="ECO:0000256" key="11">
    <source>
        <dbReference type="ARBA" id="ARBA00022842"/>
    </source>
</evidence>
<dbReference type="InterPro" id="IPR002088">
    <property type="entry name" value="Prenyl_trans_a"/>
</dbReference>
<accession>A0A1X7VKV9</accession>
<dbReference type="EnsemblMetazoa" id="Aqu2.1.40682_001">
    <property type="protein sequence ID" value="Aqu2.1.40682_001"/>
    <property type="gene ID" value="Aqu2.1.40682"/>
</dbReference>
<dbReference type="OrthoDB" id="272289at2759"/>
<evidence type="ECO:0000256" key="8">
    <source>
        <dbReference type="ARBA" id="ARBA00022679"/>
    </source>
</evidence>
<evidence type="ECO:0000256" key="3">
    <source>
        <dbReference type="ARBA" id="ARBA00006734"/>
    </source>
</evidence>
<keyword evidence="7" id="KW-0637">Prenyltransferase</keyword>
<comment type="similarity">
    <text evidence="3">Belongs to the protein prenyltransferase subunit alpha family.</text>
</comment>
<comment type="similarity">
    <text evidence="4">Belongs to the sulfatase family.</text>
</comment>
<dbReference type="PANTHER" id="PTHR11129">
    <property type="entry name" value="PROTEIN FARNESYLTRANSFERASE ALPHA SUBUNIT/RAB GERANYLGERANYL TRANSFERASE ALPHA SUBUNIT"/>
    <property type="match status" value="1"/>
</dbReference>
<dbReference type="Gene3D" id="3.40.720.10">
    <property type="entry name" value="Alkaline Phosphatase, subunit A"/>
    <property type="match status" value="1"/>
</dbReference>
<protein>
    <recommendedName>
        <fullName evidence="12">Protein farnesyltransferase/geranylgeranyltransferase type-1 subunit alpha</fullName>
        <ecNumber evidence="6">2.5.1.58</ecNumber>
        <ecNumber evidence="5">2.5.1.59</ecNumber>
    </recommendedName>
    <alternativeName>
        <fullName evidence="15">CAAX farnesyltransferase subunit alpha</fullName>
    </alternativeName>
    <alternativeName>
        <fullName evidence="14">FTase-alpha</fullName>
    </alternativeName>
    <alternativeName>
        <fullName evidence="13">Ras proteins prenyltransferase subunit alpha</fullName>
    </alternativeName>
    <alternativeName>
        <fullName evidence="16">Type I protein geranyl-geranyltransferase subunit alpha</fullName>
    </alternativeName>
</protein>
<evidence type="ECO:0000256" key="4">
    <source>
        <dbReference type="ARBA" id="ARBA00008779"/>
    </source>
</evidence>
<keyword evidence="8" id="KW-0808">Transferase</keyword>
<dbReference type="EC" id="2.5.1.59" evidence="5"/>
<dbReference type="GO" id="GO:0004662">
    <property type="term" value="F:CAAX-protein geranylgeranyltransferase activity"/>
    <property type="evidence" value="ECO:0007669"/>
    <property type="project" value="UniProtKB-EC"/>
</dbReference>
<evidence type="ECO:0000256" key="9">
    <source>
        <dbReference type="ARBA" id="ARBA00022737"/>
    </source>
</evidence>
<evidence type="ECO:0000256" key="12">
    <source>
        <dbReference type="ARBA" id="ARBA00040965"/>
    </source>
</evidence>
<feature type="chain" id="PRO_5010853266" description="Protein farnesyltransferase/geranylgeranyltransferase type-1 subunit alpha" evidence="17">
    <location>
        <begin position="20"/>
        <end position="542"/>
    </location>
</feature>
<evidence type="ECO:0000256" key="10">
    <source>
        <dbReference type="ARBA" id="ARBA00022801"/>
    </source>
</evidence>
<dbReference type="PROSITE" id="PS00523">
    <property type="entry name" value="SULFATASE_1"/>
    <property type="match status" value="1"/>
</dbReference>
<dbReference type="GO" id="GO:0004660">
    <property type="term" value="F:protein farnesyltransferase activity"/>
    <property type="evidence" value="ECO:0007669"/>
    <property type="project" value="UniProtKB-EC"/>
</dbReference>
<feature type="domain" description="Sulfatase N-terminal" evidence="18">
    <location>
        <begin position="21"/>
        <end position="123"/>
    </location>
</feature>
<evidence type="ECO:0000256" key="16">
    <source>
        <dbReference type="ARBA" id="ARBA00043219"/>
    </source>
</evidence>
<comment type="cofactor">
    <cofactor evidence="1">
        <name>Ca(2+)</name>
        <dbReference type="ChEBI" id="CHEBI:29108"/>
    </cofactor>
</comment>
<dbReference type="SUPFAM" id="SSF53649">
    <property type="entry name" value="Alkaline phosphatase-like"/>
    <property type="match status" value="1"/>
</dbReference>
<dbReference type="AlphaFoldDB" id="A0A1X7VKV9"/>
<organism evidence="19">
    <name type="scientific">Amphimedon queenslandica</name>
    <name type="common">Sponge</name>
    <dbReference type="NCBI Taxonomy" id="400682"/>
    <lineage>
        <taxon>Eukaryota</taxon>
        <taxon>Metazoa</taxon>
        <taxon>Porifera</taxon>
        <taxon>Demospongiae</taxon>
        <taxon>Heteroscleromorpha</taxon>
        <taxon>Haplosclerida</taxon>
        <taxon>Niphatidae</taxon>
        <taxon>Amphimedon</taxon>
    </lineage>
</organism>
<dbReference type="Pfam" id="PF00884">
    <property type="entry name" value="Sulfatase"/>
    <property type="match status" value="1"/>
</dbReference>
<comment type="cofactor">
    <cofactor evidence="2">
        <name>Mg(2+)</name>
        <dbReference type="ChEBI" id="CHEBI:18420"/>
    </cofactor>
</comment>
<evidence type="ECO:0000256" key="15">
    <source>
        <dbReference type="ARBA" id="ARBA00043086"/>
    </source>
</evidence>
<evidence type="ECO:0000259" key="18">
    <source>
        <dbReference type="Pfam" id="PF00884"/>
    </source>
</evidence>
<dbReference type="Pfam" id="PF01239">
    <property type="entry name" value="PPTA"/>
    <property type="match status" value="5"/>
</dbReference>
<evidence type="ECO:0000256" key="5">
    <source>
        <dbReference type="ARBA" id="ARBA00012700"/>
    </source>
</evidence>
<dbReference type="InParanoid" id="A0A1X7VKV9"/>
<dbReference type="SUPFAM" id="SSF48439">
    <property type="entry name" value="Protein prenylyltransferase"/>
    <property type="match status" value="1"/>
</dbReference>
<dbReference type="InterPro" id="IPR024607">
    <property type="entry name" value="Sulfatase_CS"/>
</dbReference>
<proteinExistence type="inferred from homology"/>
<evidence type="ECO:0000313" key="19">
    <source>
        <dbReference type="EnsemblMetazoa" id="Aqu2.1.40682_001"/>
    </source>
</evidence>
<dbReference type="Gene3D" id="1.25.40.120">
    <property type="entry name" value="Protein prenylyltransferase"/>
    <property type="match status" value="1"/>
</dbReference>
<keyword evidence="9" id="KW-0677">Repeat</keyword>
<name>A0A1X7VKV9_AMPQE</name>
<evidence type="ECO:0000256" key="2">
    <source>
        <dbReference type="ARBA" id="ARBA00001946"/>
    </source>
</evidence>
<keyword evidence="11" id="KW-0460">Magnesium</keyword>
<evidence type="ECO:0000256" key="17">
    <source>
        <dbReference type="SAM" id="SignalP"/>
    </source>
</evidence>
<feature type="signal peptide" evidence="17">
    <location>
        <begin position="1"/>
        <end position="19"/>
    </location>
</feature>
<dbReference type="GO" id="GO:0016787">
    <property type="term" value="F:hydrolase activity"/>
    <property type="evidence" value="ECO:0007669"/>
    <property type="project" value="UniProtKB-KW"/>
</dbReference>
<dbReference type="GO" id="GO:0005965">
    <property type="term" value="C:protein farnesyltransferase complex"/>
    <property type="evidence" value="ECO:0007669"/>
    <property type="project" value="TreeGrafter"/>
</dbReference>
<dbReference type="PROSITE" id="PS51147">
    <property type="entry name" value="PFTA"/>
    <property type="match status" value="5"/>
</dbReference>
<dbReference type="InterPro" id="IPR017850">
    <property type="entry name" value="Alkaline_phosphatase_core_sf"/>
</dbReference>
<dbReference type="STRING" id="400682.A0A1X7VKV9"/>
<dbReference type="GO" id="GO:0005953">
    <property type="term" value="C:CAAX-protein geranylgeranyltransferase complex"/>
    <property type="evidence" value="ECO:0007669"/>
    <property type="project" value="TreeGrafter"/>
</dbReference>
<dbReference type="PANTHER" id="PTHR11129:SF1">
    <property type="entry name" value="PROTEIN FARNESYLTRANSFERASE_GERANYLGERANYLTRANSFERASE TYPE-1 SUBUNIT ALPHA"/>
    <property type="match status" value="1"/>
</dbReference>
<keyword evidence="17" id="KW-0732">Signal</keyword>